<evidence type="ECO:0000313" key="3">
    <source>
        <dbReference type="Proteomes" id="UP000003511"/>
    </source>
</evidence>
<dbReference type="BioCyc" id="CBUR1055526:G10QW-750-MONOMER"/>
<gene>
    <name evidence="2" type="ORF">BKIR_c1_2866</name>
</gene>
<feature type="compositionally biased region" description="Basic and acidic residues" evidence="1">
    <location>
        <begin position="91"/>
        <end position="116"/>
    </location>
</feature>
<sequence length="116" mass="12253">MTGDAYCRRSFFSEAALIERNGSHADVTIATAFFLGGIMSHPALRRSARHSSKREARAEAAKAAGAQGASAPPAEHDPAGQNRPAPGVPPDGEHNQGGVRREGIDYQRDLGSEQDS</sequence>
<dbReference type="Proteomes" id="UP000003511">
    <property type="component" value="Unassembled WGS sequence"/>
</dbReference>
<evidence type="ECO:0000313" key="2">
    <source>
        <dbReference type="EMBL" id="CCD35304.1"/>
    </source>
</evidence>
<dbReference type="EMBL" id="CAFE01000001">
    <property type="protein sequence ID" value="CCD35304.1"/>
    <property type="molecule type" value="Genomic_DNA"/>
</dbReference>
<keyword evidence="3" id="KW-1185">Reference proteome</keyword>
<reference evidence="2 3" key="1">
    <citation type="submission" date="2011-09" db="EMBL/GenBank/DDBJ databases">
        <authorList>
            <person name="Carlier A."/>
        </authorList>
    </citation>
    <scope>NUCLEOTIDE SEQUENCE [LARGE SCALE GENOMIC DNA]</scope>
    <source>
        <strain evidence="2 3">UZHbot1</strain>
    </source>
</reference>
<reference evidence="2 3" key="2">
    <citation type="submission" date="2011-10" db="EMBL/GenBank/DDBJ databases">
        <title>Draft genome sequence of Candidatus Burkholderia kirkii.</title>
        <authorList>
            <person name="Carlier A.L."/>
            <person name="Eberl L."/>
        </authorList>
    </citation>
    <scope>NUCLEOTIDE SEQUENCE [LARGE SCALE GENOMIC DNA]</scope>
    <source>
        <strain evidence="2 3">UZHbot1</strain>
    </source>
</reference>
<organism evidence="2 3">
    <name type="scientific">Candidatus Paraburkholderia kirkii UZHbot1</name>
    <dbReference type="NCBI Taxonomy" id="1055526"/>
    <lineage>
        <taxon>Bacteria</taxon>
        <taxon>Pseudomonadati</taxon>
        <taxon>Pseudomonadota</taxon>
        <taxon>Betaproteobacteria</taxon>
        <taxon>Burkholderiales</taxon>
        <taxon>Burkholderiaceae</taxon>
        <taxon>Paraburkholderia</taxon>
    </lineage>
</organism>
<dbReference type="HOGENOM" id="CLU_168824_0_0_4"/>
<feature type="compositionally biased region" description="Low complexity" evidence="1">
    <location>
        <begin position="61"/>
        <end position="73"/>
    </location>
</feature>
<comment type="caution">
    <text evidence="2">The sequence shown here is derived from an EMBL/GenBank/DDBJ whole genome shotgun (WGS) entry which is preliminary data.</text>
</comment>
<protein>
    <submittedName>
        <fullName evidence="2">Uncharacterized protein</fullName>
    </submittedName>
</protein>
<accession>G4M2C7</accession>
<feature type="region of interest" description="Disordered" evidence="1">
    <location>
        <begin position="45"/>
        <end position="116"/>
    </location>
</feature>
<name>G4M2C7_9BURK</name>
<evidence type="ECO:0000256" key="1">
    <source>
        <dbReference type="SAM" id="MobiDB-lite"/>
    </source>
</evidence>
<proteinExistence type="predicted"/>
<dbReference type="AlphaFoldDB" id="G4M2C7"/>